<sequence>MSDSPSSAPATAPVTALPRVLTLFDGTTIVVGAIIGSGIFLKVDSVDTALMPFGFGPIIGVWILMGLVTLCGSLALGELAALYPQAGGPYVYLREVYGKLPAFLWGWTEFWVVRTGSIGALACASTLYLNQIVPLTVNQQMFTAIGIVAALSLSAILSTKGSAVVQNWLTFIKVAFLAGIIVLPAVMGHADAGEGHWQPVWQSSSESSFWQAMGIAIIAVMWPYHGWIDLAPVAEEIKEPERNVARALGLGLAIVAGVYVLANLSYHLMFPMSHIAGTKTIAADVFQGLFGPWGRQLAAAGVMCSTLGANNATILCGPRIYFAMARDGLLPARLQYIHARWQTPANAILAQGVWTILLILAFFAWKKDDPKGAFDGLTDSVVCAGLVFFSMTVGAVYLLRWTRPDAPRAYRTWGYPLTPALLIGVYAFAFVRQIMDAPQQMIAIAALIASGAMYYAWATRRAREVIAPRQ</sequence>
<gene>
    <name evidence="6" type="ORF">ENQ76_00880</name>
</gene>
<dbReference type="PANTHER" id="PTHR11785:SF512">
    <property type="entry name" value="SOBREMESA, ISOFORM B"/>
    <property type="match status" value="1"/>
</dbReference>
<feature type="transmembrane region" description="Helical" evidence="5">
    <location>
        <begin position="377"/>
        <end position="400"/>
    </location>
</feature>
<dbReference type="Gene3D" id="1.20.1740.10">
    <property type="entry name" value="Amino acid/polyamine transporter I"/>
    <property type="match status" value="1"/>
</dbReference>
<feature type="transmembrane region" description="Helical" evidence="5">
    <location>
        <begin position="207"/>
        <end position="224"/>
    </location>
</feature>
<name>A0A7C2NVI8_9PLAN</name>
<comment type="caution">
    <text evidence="6">The sequence shown here is derived from an EMBL/GenBank/DDBJ whole genome shotgun (WGS) entry which is preliminary data.</text>
</comment>
<feature type="transmembrane region" description="Helical" evidence="5">
    <location>
        <begin position="165"/>
        <end position="186"/>
    </location>
</feature>
<dbReference type="Pfam" id="PF13520">
    <property type="entry name" value="AA_permease_2"/>
    <property type="match status" value="1"/>
</dbReference>
<feature type="transmembrane region" description="Helical" evidence="5">
    <location>
        <begin position="53"/>
        <end position="76"/>
    </location>
</feature>
<organism evidence="6">
    <name type="scientific">Schlesneria paludicola</name>
    <dbReference type="NCBI Taxonomy" id="360056"/>
    <lineage>
        <taxon>Bacteria</taxon>
        <taxon>Pseudomonadati</taxon>
        <taxon>Planctomycetota</taxon>
        <taxon>Planctomycetia</taxon>
        <taxon>Planctomycetales</taxon>
        <taxon>Planctomycetaceae</taxon>
        <taxon>Schlesneria</taxon>
    </lineage>
</organism>
<dbReference type="GO" id="GO:0016020">
    <property type="term" value="C:membrane"/>
    <property type="evidence" value="ECO:0007669"/>
    <property type="project" value="UniProtKB-SubCell"/>
</dbReference>
<accession>A0A7C2NVI8</accession>
<evidence type="ECO:0000256" key="2">
    <source>
        <dbReference type="ARBA" id="ARBA00022692"/>
    </source>
</evidence>
<dbReference type="PANTHER" id="PTHR11785">
    <property type="entry name" value="AMINO ACID TRANSPORTER"/>
    <property type="match status" value="1"/>
</dbReference>
<reference evidence="6" key="1">
    <citation type="journal article" date="2020" name="mSystems">
        <title>Genome- and Community-Level Interaction Insights into Carbon Utilization and Element Cycling Functions of Hydrothermarchaeota in Hydrothermal Sediment.</title>
        <authorList>
            <person name="Zhou Z."/>
            <person name="Liu Y."/>
            <person name="Xu W."/>
            <person name="Pan J."/>
            <person name="Luo Z.H."/>
            <person name="Li M."/>
        </authorList>
    </citation>
    <scope>NUCLEOTIDE SEQUENCE [LARGE SCALE GENOMIC DNA]</scope>
    <source>
        <strain evidence="6">SpSt-339</strain>
    </source>
</reference>
<dbReference type="EMBL" id="DSOK01000026">
    <property type="protein sequence ID" value="HEN14009.1"/>
    <property type="molecule type" value="Genomic_DNA"/>
</dbReference>
<evidence type="ECO:0000313" key="6">
    <source>
        <dbReference type="EMBL" id="HEN14009.1"/>
    </source>
</evidence>
<evidence type="ECO:0000256" key="4">
    <source>
        <dbReference type="ARBA" id="ARBA00023136"/>
    </source>
</evidence>
<keyword evidence="2 5" id="KW-0812">Transmembrane</keyword>
<evidence type="ECO:0000256" key="1">
    <source>
        <dbReference type="ARBA" id="ARBA00004141"/>
    </source>
</evidence>
<evidence type="ECO:0000256" key="5">
    <source>
        <dbReference type="SAM" id="Phobius"/>
    </source>
</evidence>
<feature type="transmembrane region" description="Helical" evidence="5">
    <location>
        <begin position="141"/>
        <end position="159"/>
    </location>
</feature>
<dbReference type="AlphaFoldDB" id="A0A7C2NVI8"/>
<proteinExistence type="predicted"/>
<protein>
    <submittedName>
        <fullName evidence="6">APC family permease</fullName>
    </submittedName>
</protein>
<dbReference type="GO" id="GO:0015179">
    <property type="term" value="F:L-amino acid transmembrane transporter activity"/>
    <property type="evidence" value="ECO:0007669"/>
    <property type="project" value="TreeGrafter"/>
</dbReference>
<dbReference type="InterPro" id="IPR002293">
    <property type="entry name" value="AA/rel_permease1"/>
</dbReference>
<dbReference type="InterPro" id="IPR050598">
    <property type="entry name" value="AminoAcid_Transporter"/>
</dbReference>
<comment type="subcellular location">
    <subcellularLocation>
        <location evidence="1">Membrane</location>
        <topology evidence="1">Multi-pass membrane protein</topology>
    </subcellularLocation>
</comment>
<feature type="transmembrane region" description="Helical" evidence="5">
    <location>
        <begin position="20"/>
        <end position="41"/>
    </location>
</feature>
<keyword evidence="3 5" id="KW-1133">Transmembrane helix</keyword>
<dbReference type="PIRSF" id="PIRSF006060">
    <property type="entry name" value="AA_transporter"/>
    <property type="match status" value="1"/>
</dbReference>
<feature type="transmembrane region" description="Helical" evidence="5">
    <location>
        <begin position="244"/>
        <end position="262"/>
    </location>
</feature>
<feature type="transmembrane region" description="Helical" evidence="5">
    <location>
        <begin position="345"/>
        <end position="365"/>
    </location>
</feature>
<keyword evidence="4 5" id="KW-0472">Membrane</keyword>
<feature type="transmembrane region" description="Helical" evidence="5">
    <location>
        <begin position="412"/>
        <end position="431"/>
    </location>
</feature>
<evidence type="ECO:0000256" key="3">
    <source>
        <dbReference type="ARBA" id="ARBA00022989"/>
    </source>
</evidence>
<feature type="transmembrane region" description="Helical" evidence="5">
    <location>
        <begin position="437"/>
        <end position="457"/>
    </location>
</feature>